<dbReference type="Gene3D" id="3.20.20.70">
    <property type="entry name" value="Aldolase class I"/>
    <property type="match status" value="1"/>
</dbReference>
<dbReference type="EC" id="3.2.1.22" evidence="3 7"/>
<dbReference type="InterPro" id="IPR013780">
    <property type="entry name" value="Glyco_hydro_b"/>
</dbReference>
<dbReference type="InterPro" id="IPR002241">
    <property type="entry name" value="Glyco_hydro_27"/>
</dbReference>
<evidence type="ECO:0000256" key="3">
    <source>
        <dbReference type="ARBA" id="ARBA00012755"/>
    </source>
</evidence>
<evidence type="ECO:0000256" key="5">
    <source>
        <dbReference type="ARBA" id="ARBA00022801"/>
    </source>
</evidence>
<comment type="catalytic activity">
    <reaction evidence="1 7">
        <text>Hydrolysis of terminal, non-reducing alpha-D-galactose residues in alpha-D-galactosides, including galactose oligosaccharides, galactomannans and galactolipids.</text>
        <dbReference type="EC" id="3.2.1.22"/>
    </reaction>
</comment>
<keyword evidence="5 7" id="KW-0378">Hydrolase</keyword>
<dbReference type="FunFam" id="3.20.20.70:FF:000197">
    <property type="entry name" value="Alpha-galactosidase"/>
    <property type="match status" value="1"/>
</dbReference>
<dbReference type="SUPFAM" id="SSF51445">
    <property type="entry name" value="(Trans)glycosidases"/>
    <property type="match status" value="1"/>
</dbReference>
<evidence type="ECO:0000259" key="9">
    <source>
        <dbReference type="Pfam" id="PF17801"/>
    </source>
</evidence>
<keyword evidence="4 8" id="KW-0732">Signal</keyword>
<evidence type="ECO:0000256" key="7">
    <source>
        <dbReference type="RuleBase" id="RU361168"/>
    </source>
</evidence>
<evidence type="ECO:0000313" key="10">
    <source>
        <dbReference type="EMBL" id="KAL0483592.1"/>
    </source>
</evidence>
<protein>
    <recommendedName>
        <fullName evidence="3 7">Alpha-galactosidase</fullName>
        <ecNumber evidence="3 7">3.2.1.22</ecNumber>
    </recommendedName>
    <alternativeName>
        <fullName evidence="7">Melibiase</fullName>
    </alternativeName>
</protein>
<proteinExistence type="inferred from homology"/>
<sequence length="418" mass="47843">MRSKLLHTTLLLLVGVALCLNNGIDKRPPMGWNSWNLYGCDISEKLIVETINAMDSTLKKFGYQYVNIDDCWSLKSGRHPDTQELIPDPQRFPRGIKFLSDYAHSKGLKLGIYSDVGYNTCAGYPGSGDKYYEIDAKTFAKWGIDYLKLDYCNTDKAMEAEPWKYYERMSLALNSTGRPIFYSICNWGVKNPWEWAPKISNSWRTTGDIEPKWASVISILDINKPLYKYSGPYTFNDPDMLEVDVDRPPNKLTNTEAKTHFTLWVMLNSPLLLGNDIRRLEDEDHKWAKDILTNEEVISISQDPLVQQARLVYEEKKGVIEDNTCKSESCSWFEVWAKQLSGSQRLAVAVVNRGGIDPNDKKFNKDRVNISLEKLGLDASTEYKIRDLWTRTSLGNAKGQFSTDVIEAHDVRLFKISK</sequence>
<dbReference type="Gene3D" id="2.60.40.1180">
    <property type="entry name" value="Golgi alpha-mannosidase II"/>
    <property type="match status" value="1"/>
</dbReference>
<organism evidence="10 11">
    <name type="scientific">Acrasis kona</name>
    <dbReference type="NCBI Taxonomy" id="1008807"/>
    <lineage>
        <taxon>Eukaryota</taxon>
        <taxon>Discoba</taxon>
        <taxon>Heterolobosea</taxon>
        <taxon>Tetramitia</taxon>
        <taxon>Eutetramitia</taxon>
        <taxon>Acrasidae</taxon>
        <taxon>Acrasis</taxon>
    </lineage>
</organism>
<evidence type="ECO:0000256" key="4">
    <source>
        <dbReference type="ARBA" id="ARBA00022729"/>
    </source>
</evidence>
<dbReference type="GO" id="GO:0004557">
    <property type="term" value="F:alpha-galactosidase activity"/>
    <property type="evidence" value="ECO:0007669"/>
    <property type="project" value="UniProtKB-EC"/>
</dbReference>
<feature type="chain" id="PRO_5043632496" description="Alpha-galactosidase" evidence="8">
    <location>
        <begin position="20"/>
        <end position="418"/>
    </location>
</feature>
<keyword evidence="6 7" id="KW-0326">Glycosidase</keyword>
<comment type="caution">
    <text evidence="10">The sequence shown here is derived from an EMBL/GenBank/DDBJ whole genome shotgun (WGS) entry which is preliminary data.</text>
</comment>
<feature type="signal peptide" evidence="8">
    <location>
        <begin position="1"/>
        <end position="19"/>
    </location>
</feature>
<feature type="domain" description="Alpha galactosidase C-terminal" evidence="9">
    <location>
        <begin position="333"/>
        <end position="416"/>
    </location>
</feature>
<evidence type="ECO:0000256" key="1">
    <source>
        <dbReference type="ARBA" id="ARBA00001255"/>
    </source>
</evidence>
<dbReference type="PANTHER" id="PTHR11452">
    <property type="entry name" value="ALPHA-GALACTOSIDASE/ALPHA-N-ACETYLGALACTOSAMINIDASE"/>
    <property type="match status" value="1"/>
</dbReference>
<dbReference type="EMBL" id="JAOPGA020000972">
    <property type="protein sequence ID" value="KAL0483592.1"/>
    <property type="molecule type" value="Genomic_DNA"/>
</dbReference>
<dbReference type="Proteomes" id="UP001431209">
    <property type="component" value="Unassembled WGS sequence"/>
</dbReference>
<accession>A0AAW2Z4L5</accession>
<keyword evidence="7" id="KW-1015">Disulfide bond</keyword>
<dbReference type="Pfam" id="PF16499">
    <property type="entry name" value="Melibiase_2"/>
    <property type="match status" value="1"/>
</dbReference>
<dbReference type="GO" id="GO:0005975">
    <property type="term" value="P:carbohydrate metabolic process"/>
    <property type="evidence" value="ECO:0007669"/>
    <property type="project" value="InterPro"/>
</dbReference>
<evidence type="ECO:0000256" key="2">
    <source>
        <dbReference type="ARBA" id="ARBA00009743"/>
    </source>
</evidence>
<dbReference type="PANTHER" id="PTHR11452:SF75">
    <property type="entry name" value="ALPHA-GALACTOSIDASE MEL1"/>
    <property type="match status" value="1"/>
</dbReference>
<evidence type="ECO:0000256" key="8">
    <source>
        <dbReference type="SAM" id="SignalP"/>
    </source>
</evidence>
<gene>
    <name evidence="10" type="ORF">AKO1_011431</name>
</gene>
<dbReference type="AlphaFoldDB" id="A0AAW2Z4L5"/>
<evidence type="ECO:0000256" key="6">
    <source>
        <dbReference type="ARBA" id="ARBA00023295"/>
    </source>
</evidence>
<keyword evidence="11" id="KW-1185">Reference proteome</keyword>
<dbReference type="InterPro" id="IPR017853">
    <property type="entry name" value="GH"/>
</dbReference>
<reference evidence="10 11" key="1">
    <citation type="submission" date="2024-03" db="EMBL/GenBank/DDBJ databases">
        <title>The Acrasis kona genome and developmental transcriptomes reveal deep origins of eukaryotic multicellular pathways.</title>
        <authorList>
            <person name="Sheikh S."/>
            <person name="Fu C.-J."/>
            <person name="Brown M.W."/>
            <person name="Baldauf S.L."/>
        </authorList>
    </citation>
    <scope>NUCLEOTIDE SEQUENCE [LARGE SCALE GENOMIC DNA]</scope>
    <source>
        <strain evidence="10 11">ATCC MYA-3509</strain>
    </source>
</reference>
<dbReference type="Pfam" id="PF17801">
    <property type="entry name" value="Melibiase_C"/>
    <property type="match status" value="1"/>
</dbReference>
<dbReference type="CDD" id="cd14792">
    <property type="entry name" value="GH27"/>
    <property type="match status" value="1"/>
</dbReference>
<evidence type="ECO:0000313" key="11">
    <source>
        <dbReference type="Proteomes" id="UP001431209"/>
    </source>
</evidence>
<dbReference type="PRINTS" id="PR00740">
    <property type="entry name" value="GLHYDRLASE27"/>
</dbReference>
<name>A0AAW2Z4L5_9EUKA</name>
<dbReference type="InterPro" id="IPR013785">
    <property type="entry name" value="Aldolase_TIM"/>
</dbReference>
<dbReference type="InterPro" id="IPR041233">
    <property type="entry name" value="Melibiase_C"/>
</dbReference>
<comment type="similarity">
    <text evidence="2 7">Belongs to the glycosyl hydrolase 27 family.</text>
</comment>
<dbReference type="SUPFAM" id="SSF51011">
    <property type="entry name" value="Glycosyl hydrolase domain"/>
    <property type="match status" value="1"/>
</dbReference>